<dbReference type="EMBL" id="CP012176">
    <property type="protein sequence ID" value="AKV83551.1"/>
    <property type="molecule type" value="Genomic_DNA"/>
</dbReference>
<dbReference type="PANTHER" id="PTHR10815:SF13">
    <property type="entry name" value="METHYLATED-DNA--PROTEIN-CYSTEINE METHYLTRANSFERASE"/>
    <property type="match status" value="1"/>
</dbReference>
<accession>A0A088E8T4</accession>
<dbReference type="EC" id="2.1.1.63" evidence="9"/>
<evidence type="ECO:0000256" key="1">
    <source>
        <dbReference type="ARBA" id="ARBA00001286"/>
    </source>
</evidence>
<organism evidence="12 18">
    <name type="scientific">Metallosphaera sedula</name>
    <dbReference type="NCBI Taxonomy" id="43687"/>
    <lineage>
        <taxon>Archaea</taxon>
        <taxon>Thermoproteota</taxon>
        <taxon>Thermoprotei</taxon>
        <taxon>Sulfolobales</taxon>
        <taxon>Sulfolobaceae</taxon>
        <taxon>Metallosphaera</taxon>
    </lineage>
</organism>
<dbReference type="EMBL" id="CP012174">
    <property type="protein sequence ID" value="AKV79071.1"/>
    <property type="molecule type" value="Genomic_DNA"/>
</dbReference>
<evidence type="ECO:0000313" key="15">
    <source>
        <dbReference type="EMBL" id="AKV79071.1"/>
    </source>
</evidence>
<comment type="catalytic activity">
    <reaction evidence="1 9">
        <text>a 4-O-methyl-thymidine in DNA + L-cysteinyl-[protein] = a thymidine in DNA + S-methyl-L-cysteinyl-[protein]</text>
        <dbReference type="Rhea" id="RHEA:53428"/>
        <dbReference type="Rhea" id="RHEA-COMP:10131"/>
        <dbReference type="Rhea" id="RHEA-COMP:10132"/>
        <dbReference type="Rhea" id="RHEA-COMP:13555"/>
        <dbReference type="Rhea" id="RHEA-COMP:13556"/>
        <dbReference type="ChEBI" id="CHEBI:29950"/>
        <dbReference type="ChEBI" id="CHEBI:82612"/>
        <dbReference type="ChEBI" id="CHEBI:137386"/>
        <dbReference type="ChEBI" id="CHEBI:137387"/>
        <dbReference type="EC" id="2.1.1.63"/>
    </reaction>
</comment>
<dbReference type="SMR" id="A0A088E8T4"/>
<evidence type="ECO:0000259" key="10">
    <source>
        <dbReference type="Pfam" id="PF01035"/>
    </source>
</evidence>
<dbReference type="GO" id="GO:0032259">
    <property type="term" value="P:methylation"/>
    <property type="evidence" value="ECO:0007669"/>
    <property type="project" value="UniProtKB-KW"/>
</dbReference>
<dbReference type="EMBL" id="CP008822">
    <property type="protein sequence ID" value="AIM27725.1"/>
    <property type="molecule type" value="Genomic_DNA"/>
</dbReference>
<evidence type="ECO:0000256" key="3">
    <source>
        <dbReference type="ARBA" id="ARBA00022490"/>
    </source>
</evidence>
<reference evidence="17 19" key="3">
    <citation type="submission" date="2015-07" db="EMBL/GenBank/DDBJ databases">
        <title>Physiological, transcriptional responses and genome re-sequencing of acid resistant extremely thermoacidophilic Metallosphaera sedula SARC-M1.</title>
        <authorList>
            <person name="Ai C."/>
            <person name="McCarthy S."/>
            <person name="Eckrich V."/>
            <person name="Rudrappa D."/>
            <person name="Qiu G."/>
            <person name="Blum P."/>
        </authorList>
    </citation>
    <scope>NUCLEOTIDE SEQUENCE [LARGE SCALE GENOMIC DNA]</scope>
    <source>
        <strain evidence="17 19">SARC-M1</strain>
    </source>
</reference>
<dbReference type="NCBIfam" id="TIGR00589">
    <property type="entry name" value="ogt"/>
    <property type="match status" value="1"/>
</dbReference>
<dbReference type="Proteomes" id="UP000029084">
    <property type="component" value="Chromosome"/>
</dbReference>
<dbReference type="InterPro" id="IPR008332">
    <property type="entry name" value="MethylG_MeTrfase_N"/>
</dbReference>
<keyword evidence="6 9" id="KW-0227">DNA damage</keyword>
<dbReference type="Proteomes" id="UP000068832">
    <property type="component" value="Chromosome"/>
</dbReference>
<reference evidence="12 18" key="1">
    <citation type="journal article" date="2014" name="J. Bacteriol.">
        <title>Role of an Archaeal PitA Transporter in the Copper and Arsenic Resistance of Metallosphaera sedula, an Extreme Thermoacidophile.</title>
        <authorList>
            <person name="McCarthy S."/>
            <person name="Ai C."/>
            <person name="Wheaton G."/>
            <person name="Tevatia R."/>
            <person name="Eckrich V."/>
            <person name="Kelly R."/>
            <person name="Blum P."/>
        </authorList>
    </citation>
    <scope>NUCLEOTIDE SEQUENCE [LARGE SCALE GENOMIC DNA]</scope>
    <source>
        <strain evidence="12 18">CuR1</strain>
    </source>
</reference>
<dbReference type="OrthoDB" id="372118at2157"/>
<reference evidence="20 21" key="2">
    <citation type="journal article" date="2015" name="Genome Announc.">
        <title>Complete Genome Sequences of Evolved Arsenate-Resistant Metallosphaera sedula Strains.</title>
        <authorList>
            <person name="Ai C."/>
            <person name="McCarthy S."/>
            <person name="Schackwitz W."/>
            <person name="Martin J."/>
            <person name="Lipzen A."/>
            <person name="Blum P."/>
        </authorList>
    </citation>
    <scope>NUCLEOTIDE SEQUENCE [LARGE SCALE GENOMIC DNA]</scope>
    <source>
        <strain evidence="15 21">ARS120-1</strain>
        <strain evidence="16 20">ARS120-2</strain>
        <strain evidence="13 23">ARS50-1</strain>
        <strain evidence="14 22">ARS50-2</strain>
    </source>
</reference>
<evidence type="ECO:0000313" key="14">
    <source>
        <dbReference type="EMBL" id="AKV76820.1"/>
    </source>
</evidence>
<comment type="miscellaneous">
    <text evidence="9">This enzyme catalyzes only one turnover and therefore is not strictly catalytic. According to one definition, an enzyme is a biocatalyst that acts repeatedly and over many reaction cycles.</text>
</comment>
<evidence type="ECO:0000313" key="22">
    <source>
        <dbReference type="Proteomes" id="UP000062475"/>
    </source>
</evidence>
<dbReference type="InterPro" id="IPR001497">
    <property type="entry name" value="MethylDNA_cys_MeTrfase_AS"/>
</dbReference>
<dbReference type="GO" id="GO:0005737">
    <property type="term" value="C:cytoplasm"/>
    <property type="evidence" value="ECO:0007669"/>
    <property type="project" value="UniProtKB-SubCell"/>
</dbReference>
<proteinExistence type="inferred from homology"/>
<comment type="subcellular location">
    <subcellularLocation>
        <location evidence="9">Cytoplasm</location>
    </subcellularLocation>
</comment>
<evidence type="ECO:0000313" key="20">
    <source>
        <dbReference type="Proteomes" id="UP000061362"/>
    </source>
</evidence>
<evidence type="ECO:0000313" key="17">
    <source>
        <dbReference type="EMBL" id="AKV83551.1"/>
    </source>
</evidence>
<dbReference type="Proteomes" id="UP000061362">
    <property type="component" value="Chromosome"/>
</dbReference>
<gene>
    <name evidence="9" type="primary">ogt</name>
    <name evidence="12" type="ORF">HA72_1586</name>
    <name evidence="13" type="ORF">MsedA_1608</name>
    <name evidence="14" type="ORF">MsedB_1610</name>
    <name evidence="15" type="ORF">MsedC_1608</name>
    <name evidence="16" type="ORF">MsedD_1609</name>
    <name evidence="17" type="ORF">MsedE_1612</name>
</gene>
<evidence type="ECO:0000256" key="9">
    <source>
        <dbReference type="HAMAP-Rule" id="MF_00772"/>
    </source>
</evidence>
<evidence type="ECO:0000313" key="19">
    <source>
        <dbReference type="Proteomes" id="UP000056255"/>
    </source>
</evidence>
<dbReference type="PATRIC" id="fig|43687.5.peg.1716"/>
<dbReference type="EMBL" id="CP012173">
    <property type="protein sequence ID" value="AKV76820.1"/>
    <property type="molecule type" value="Genomic_DNA"/>
</dbReference>
<evidence type="ECO:0000256" key="2">
    <source>
        <dbReference type="ARBA" id="ARBA00008711"/>
    </source>
</evidence>
<dbReference type="Proteomes" id="UP000062398">
    <property type="component" value="Chromosome"/>
</dbReference>
<dbReference type="Proteomes" id="UP000056255">
    <property type="component" value="Chromosome"/>
</dbReference>
<dbReference type="HAMAP" id="MF_00772">
    <property type="entry name" value="OGT"/>
    <property type="match status" value="1"/>
</dbReference>
<evidence type="ECO:0000256" key="7">
    <source>
        <dbReference type="ARBA" id="ARBA00023204"/>
    </source>
</evidence>
<keyword evidence="3 9" id="KW-0963">Cytoplasm</keyword>
<evidence type="ECO:0000313" key="23">
    <source>
        <dbReference type="Proteomes" id="UP000068832"/>
    </source>
</evidence>
<dbReference type="Gene3D" id="1.10.10.10">
    <property type="entry name" value="Winged helix-like DNA-binding domain superfamily/Winged helix DNA-binding domain"/>
    <property type="match status" value="1"/>
</dbReference>
<dbReference type="Pfam" id="PF01035">
    <property type="entry name" value="DNA_binding_1"/>
    <property type="match status" value="1"/>
</dbReference>
<comment type="function">
    <text evidence="9">Involved in the cellular defense against the biological effects of O6-methylguanine (O6-MeG) and O4-methylthymine (O4-MeT) in DNA. Repairs the methylated nucleobase in DNA by stoichiometrically transferring the methyl group to a cysteine residue in the enzyme. This is a suicide reaction: the enzyme is irreversibly inactivated.</text>
</comment>
<feature type="domain" description="Methylated-DNA-[protein]-cysteine S-methyltransferase DNA binding" evidence="10">
    <location>
        <begin position="72"/>
        <end position="147"/>
    </location>
</feature>
<dbReference type="OMA" id="INNPKSC"/>
<comment type="similarity">
    <text evidence="2 9">Belongs to the MGMT family.</text>
</comment>
<dbReference type="GO" id="GO:0006307">
    <property type="term" value="P:DNA alkylation repair"/>
    <property type="evidence" value="ECO:0007669"/>
    <property type="project" value="UniProtKB-UniRule"/>
</dbReference>
<evidence type="ECO:0000256" key="6">
    <source>
        <dbReference type="ARBA" id="ARBA00022763"/>
    </source>
</evidence>
<evidence type="ECO:0000256" key="8">
    <source>
        <dbReference type="ARBA" id="ARBA00049348"/>
    </source>
</evidence>
<evidence type="ECO:0000256" key="5">
    <source>
        <dbReference type="ARBA" id="ARBA00022679"/>
    </source>
</evidence>
<sequence length="156" mass="17606">MIRYGTYMSPFGPITLVSEDEKIVMLDFCKCAEESLVDNNSFVGLFKKLDNYFQGKRTDFDDIPIRLNTNSFRMRVYKEVRKVKWGEVVTYKDIAEAVGTSPRAVGVALSKNPILLLIPCHRVVAENGLGGYSRGVELKRKLLELEGSLIKVPSIK</sequence>
<evidence type="ECO:0000313" key="21">
    <source>
        <dbReference type="Proteomes" id="UP000062398"/>
    </source>
</evidence>
<evidence type="ECO:0000313" key="12">
    <source>
        <dbReference type="EMBL" id="AIM27725.1"/>
    </source>
</evidence>
<name>A0A088E8T4_9CREN</name>
<dbReference type="SUPFAM" id="SSF46767">
    <property type="entry name" value="Methylated DNA-protein cysteine methyltransferase, C-terminal domain"/>
    <property type="match status" value="1"/>
</dbReference>
<dbReference type="InterPro" id="IPR036631">
    <property type="entry name" value="MGMT_N_sf"/>
</dbReference>
<dbReference type="Gene3D" id="3.30.160.70">
    <property type="entry name" value="Methylated DNA-protein cysteine methyltransferase domain"/>
    <property type="match status" value="1"/>
</dbReference>
<feature type="active site" description="Nucleophile; methyl group acceptor" evidence="9">
    <location>
        <position position="120"/>
    </location>
</feature>
<dbReference type="Proteomes" id="UP000062475">
    <property type="component" value="Chromosome"/>
</dbReference>
<dbReference type="FunFam" id="1.10.10.10:FF:000214">
    <property type="entry name" value="Methylated-DNA--protein-cysteine methyltransferase"/>
    <property type="match status" value="1"/>
</dbReference>
<dbReference type="CDD" id="cd06445">
    <property type="entry name" value="ATase"/>
    <property type="match status" value="1"/>
</dbReference>
<dbReference type="GO" id="GO:0003908">
    <property type="term" value="F:methylated-DNA-[protein]-cysteine S-methyltransferase activity"/>
    <property type="evidence" value="ECO:0007669"/>
    <property type="project" value="UniProtKB-UniRule"/>
</dbReference>
<dbReference type="Pfam" id="PF02870">
    <property type="entry name" value="Methyltransf_1N"/>
    <property type="match status" value="1"/>
</dbReference>
<dbReference type="EMBL" id="CP012172">
    <property type="protein sequence ID" value="AKV74581.1"/>
    <property type="molecule type" value="Genomic_DNA"/>
</dbReference>
<dbReference type="SUPFAM" id="SSF53155">
    <property type="entry name" value="Methylated DNA-protein cysteine methyltransferase domain"/>
    <property type="match status" value="1"/>
</dbReference>
<dbReference type="InterPro" id="IPR036217">
    <property type="entry name" value="MethylDNA_cys_MeTrfase_DNAb"/>
</dbReference>
<protein>
    <recommendedName>
        <fullName evidence="9">Methylated-DNA--protein-cysteine methyltransferase</fullName>
        <ecNumber evidence="9">2.1.1.63</ecNumber>
    </recommendedName>
    <alternativeName>
        <fullName evidence="9">6-O-methylguanine-DNA methyltransferase</fullName>
        <shortName evidence="9">MGMT</shortName>
    </alternativeName>
    <alternativeName>
        <fullName evidence="9">O-6-methylguanine-DNA-alkyltransferase</fullName>
    </alternativeName>
</protein>
<dbReference type="PROSITE" id="PS00374">
    <property type="entry name" value="MGMT"/>
    <property type="match status" value="1"/>
</dbReference>
<evidence type="ECO:0000313" key="16">
    <source>
        <dbReference type="EMBL" id="AKV81316.1"/>
    </source>
</evidence>
<evidence type="ECO:0000313" key="13">
    <source>
        <dbReference type="EMBL" id="AKV74581.1"/>
    </source>
</evidence>
<dbReference type="AlphaFoldDB" id="A0A088E8T4"/>
<evidence type="ECO:0000256" key="4">
    <source>
        <dbReference type="ARBA" id="ARBA00022603"/>
    </source>
</evidence>
<keyword evidence="7 9" id="KW-0234">DNA repair</keyword>
<dbReference type="InterPro" id="IPR036388">
    <property type="entry name" value="WH-like_DNA-bd_sf"/>
</dbReference>
<dbReference type="InterPro" id="IPR014048">
    <property type="entry name" value="MethylDNA_cys_MeTrfase_DNA-bd"/>
</dbReference>
<dbReference type="InterPro" id="IPR023546">
    <property type="entry name" value="MGMT"/>
</dbReference>
<comment type="catalytic activity">
    <reaction evidence="8 9">
        <text>a 6-O-methyl-2'-deoxyguanosine in DNA + L-cysteinyl-[protein] = S-methyl-L-cysteinyl-[protein] + a 2'-deoxyguanosine in DNA</text>
        <dbReference type="Rhea" id="RHEA:24000"/>
        <dbReference type="Rhea" id="RHEA-COMP:10131"/>
        <dbReference type="Rhea" id="RHEA-COMP:10132"/>
        <dbReference type="Rhea" id="RHEA-COMP:11367"/>
        <dbReference type="Rhea" id="RHEA-COMP:11368"/>
        <dbReference type="ChEBI" id="CHEBI:29950"/>
        <dbReference type="ChEBI" id="CHEBI:82612"/>
        <dbReference type="ChEBI" id="CHEBI:85445"/>
        <dbReference type="ChEBI" id="CHEBI:85448"/>
        <dbReference type="EC" id="2.1.1.63"/>
    </reaction>
</comment>
<dbReference type="EMBL" id="CP012175">
    <property type="protein sequence ID" value="AKV81316.1"/>
    <property type="molecule type" value="Genomic_DNA"/>
</dbReference>
<keyword evidence="4 9" id="KW-0489">Methyltransferase</keyword>
<evidence type="ECO:0000313" key="18">
    <source>
        <dbReference type="Proteomes" id="UP000029084"/>
    </source>
</evidence>
<keyword evidence="5 9" id="KW-0808">Transferase</keyword>
<feature type="domain" description="Methylguanine DNA methyltransferase ribonuclease-like" evidence="11">
    <location>
        <begin position="2"/>
        <end position="67"/>
    </location>
</feature>
<dbReference type="PANTHER" id="PTHR10815">
    <property type="entry name" value="METHYLATED-DNA--PROTEIN-CYSTEINE METHYLTRANSFERASE"/>
    <property type="match status" value="1"/>
</dbReference>
<dbReference type="RefSeq" id="WP_012021528.1">
    <property type="nucleotide sequence ID" value="NZ_AP019770.1"/>
</dbReference>
<dbReference type="GeneID" id="91756087"/>
<evidence type="ECO:0000259" key="11">
    <source>
        <dbReference type="Pfam" id="PF02870"/>
    </source>
</evidence>